<proteinExistence type="predicted"/>
<dbReference type="KEGG" id="vg:23462767"/>
<sequence length="334" mass="35380">MRKIIVGWLLAKEKSRFVRQGRLGAGTHRAKEGTGPAPRLSLPREEKRRDATQLAVARRSGSRAAERKRPYARAKKRPILFLPTGGLCGNGRTSPLQPLSPTTSARMTTTHPYGTVRPAAIAIAVLTALACASLVSAAYQPTGSPILSVGDTFAIYSVHYQLFCQWQGYDPQATYDWESVKCNVAKPLLSQASRFILGAPYPRQTCGRVPLSPSHNISVAFSVKRPLCEVPDPVQKCAANSPRGGATLINCGPYDDPVEASLVLTNTVAPPNGVDGWLHGGETPVAITSVGASAACAVDSGVGRIMCPPPVPAVGPDASVFYLVPLGPEPDYGC</sequence>
<name>A0A0B5J7I3_9VIRU</name>
<protein>
    <submittedName>
        <fullName evidence="2">Uncharacterized protein</fullName>
    </submittedName>
</protein>
<dbReference type="EMBL" id="KP136319">
    <property type="protein sequence ID" value="AJF97850.1"/>
    <property type="molecule type" value="Genomic_DNA"/>
</dbReference>
<reference evidence="2 3" key="1">
    <citation type="journal article" date="2015" name="Parasitol. Res.">
        <title>Viruses in close associations with free-living amoebae.</title>
        <authorList>
            <person name="Scheid P."/>
        </authorList>
    </citation>
    <scope>NUCLEOTIDE SEQUENCE [LARGE SCALE GENOMIC DNA]</scope>
    <source>
        <strain evidence="2">KlaHel</strain>
    </source>
</reference>
<dbReference type="GeneID" id="23462767"/>
<dbReference type="Proteomes" id="UP000202511">
    <property type="component" value="Segment"/>
</dbReference>
<feature type="compositionally biased region" description="Basic and acidic residues" evidence="1">
    <location>
        <begin position="42"/>
        <end position="51"/>
    </location>
</feature>
<evidence type="ECO:0000313" key="3">
    <source>
        <dbReference type="Proteomes" id="UP000202511"/>
    </source>
</evidence>
<organism evidence="2 3">
    <name type="scientific">Pandoravirus inopinatum</name>
    <dbReference type="NCBI Taxonomy" id="1605721"/>
    <lineage>
        <taxon>Viruses</taxon>
        <taxon>Pandoravirus</taxon>
    </lineage>
</organism>
<feature type="region of interest" description="Disordered" evidence="1">
    <location>
        <begin position="23"/>
        <end position="69"/>
    </location>
</feature>
<accession>A0A0B5J7I3</accession>
<dbReference type="RefSeq" id="YP_009120085.1">
    <property type="nucleotide sequence ID" value="NC_026440.1"/>
</dbReference>
<evidence type="ECO:0000313" key="2">
    <source>
        <dbReference type="EMBL" id="AJF97850.1"/>
    </source>
</evidence>
<evidence type="ECO:0000256" key="1">
    <source>
        <dbReference type="SAM" id="MobiDB-lite"/>
    </source>
</evidence>